<evidence type="ECO:0000313" key="4">
    <source>
        <dbReference type="Proteomes" id="UP000712281"/>
    </source>
</evidence>
<dbReference type="AlphaFoldDB" id="A0A8S9KVL6"/>
<reference evidence="3" key="1">
    <citation type="submission" date="2019-12" db="EMBL/GenBank/DDBJ databases">
        <title>Genome sequencing and annotation of Brassica cretica.</title>
        <authorList>
            <person name="Studholme D.J."/>
            <person name="Sarris P.F."/>
        </authorList>
    </citation>
    <scope>NUCLEOTIDE SEQUENCE</scope>
    <source>
        <strain evidence="3">PFS-001/15</strain>
        <strain evidence="2">PFS-102/07</strain>
        <tissue evidence="3">Leaf</tissue>
    </source>
</reference>
<protein>
    <submittedName>
        <fullName evidence="3">Uncharacterized protein</fullName>
    </submittedName>
</protein>
<evidence type="ECO:0000313" key="2">
    <source>
        <dbReference type="EMBL" id="KAF2561209.1"/>
    </source>
</evidence>
<accession>A0A8S9KVL6</accession>
<dbReference type="EMBL" id="QGKW02000717">
    <property type="protein sequence ID" value="KAF2599144.1"/>
    <property type="molecule type" value="Genomic_DNA"/>
</dbReference>
<gene>
    <name evidence="3" type="ORF">F2Q68_00009726</name>
    <name evidence="2" type="ORF">F2Q70_00016749</name>
</gene>
<feature type="compositionally biased region" description="Polar residues" evidence="1">
    <location>
        <begin position="13"/>
        <end position="31"/>
    </location>
</feature>
<evidence type="ECO:0000313" key="3">
    <source>
        <dbReference type="EMBL" id="KAF2599144.1"/>
    </source>
</evidence>
<feature type="region of interest" description="Disordered" evidence="1">
    <location>
        <begin position="1"/>
        <end position="79"/>
    </location>
</feature>
<organism evidence="3 4">
    <name type="scientific">Brassica cretica</name>
    <name type="common">Mustard</name>
    <dbReference type="NCBI Taxonomy" id="69181"/>
    <lineage>
        <taxon>Eukaryota</taxon>
        <taxon>Viridiplantae</taxon>
        <taxon>Streptophyta</taxon>
        <taxon>Embryophyta</taxon>
        <taxon>Tracheophyta</taxon>
        <taxon>Spermatophyta</taxon>
        <taxon>Magnoliopsida</taxon>
        <taxon>eudicotyledons</taxon>
        <taxon>Gunneridae</taxon>
        <taxon>Pentapetalae</taxon>
        <taxon>rosids</taxon>
        <taxon>malvids</taxon>
        <taxon>Brassicales</taxon>
        <taxon>Brassicaceae</taxon>
        <taxon>Brassiceae</taxon>
        <taxon>Brassica</taxon>
    </lineage>
</organism>
<evidence type="ECO:0000256" key="1">
    <source>
        <dbReference type="SAM" id="MobiDB-lite"/>
    </source>
</evidence>
<sequence length="79" mass="8537">MHRPARKTGELDPSNSPNRRVGANKSSNSPNGRVGVAGWDSDYTDGLTEVQELGLDRTNGWPRERLDGRDGEGEGRSGS</sequence>
<comment type="caution">
    <text evidence="3">The sequence shown here is derived from an EMBL/GenBank/DDBJ whole genome shotgun (WGS) entry which is preliminary data.</text>
</comment>
<name>A0A8S9KVL6_BRACR</name>
<dbReference type="Proteomes" id="UP000712281">
    <property type="component" value="Unassembled WGS sequence"/>
</dbReference>
<proteinExistence type="predicted"/>
<dbReference type="EMBL" id="QGKY02001250">
    <property type="protein sequence ID" value="KAF2561209.1"/>
    <property type="molecule type" value="Genomic_DNA"/>
</dbReference>
<feature type="compositionally biased region" description="Basic and acidic residues" evidence="1">
    <location>
        <begin position="62"/>
        <end position="79"/>
    </location>
</feature>